<dbReference type="RefSeq" id="WP_092816953.1">
    <property type="nucleotide sequence ID" value="NZ_FNWU01000004.1"/>
</dbReference>
<dbReference type="EMBL" id="FNWU01000004">
    <property type="protein sequence ID" value="SEH52131.1"/>
    <property type="molecule type" value="Genomic_DNA"/>
</dbReference>
<dbReference type="GO" id="GO:0006749">
    <property type="term" value="P:glutathione metabolic process"/>
    <property type="evidence" value="ECO:0007669"/>
    <property type="project" value="TreeGrafter"/>
</dbReference>
<dbReference type="InterPro" id="IPR002821">
    <property type="entry name" value="Hydantoinase_A"/>
</dbReference>
<dbReference type="Pfam" id="PF19278">
    <property type="entry name" value="Hydant_A_C"/>
    <property type="match status" value="1"/>
</dbReference>
<dbReference type="Pfam" id="PF05378">
    <property type="entry name" value="Hydant_A_N"/>
    <property type="match status" value="1"/>
</dbReference>
<dbReference type="Pfam" id="PF01968">
    <property type="entry name" value="Hydantoinase_A"/>
    <property type="match status" value="1"/>
</dbReference>
<accession>A0A1H6ITB8</accession>
<evidence type="ECO:0000259" key="3">
    <source>
        <dbReference type="Pfam" id="PF19278"/>
    </source>
</evidence>
<keyword evidence="5" id="KW-1185">Reference proteome</keyword>
<evidence type="ECO:0000259" key="2">
    <source>
        <dbReference type="Pfam" id="PF05378"/>
    </source>
</evidence>
<evidence type="ECO:0000313" key="4">
    <source>
        <dbReference type="EMBL" id="SEH52131.1"/>
    </source>
</evidence>
<dbReference type="OrthoDB" id="8261at2157"/>
<organism evidence="4 5">
    <name type="scientific">Halopenitus malekzadehii</name>
    <dbReference type="NCBI Taxonomy" id="1267564"/>
    <lineage>
        <taxon>Archaea</taxon>
        <taxon>Methanobacteriati</taxon>
        <taxon>Methanobacteriota</taxon>
        <taxon>Stenosarchaea group</taxon>
        <taxon>Halobacteria</taxon>
        <taxon>Halobacteriales</taxon>
        <taxon>Haloferacaceae</taxon>
        <taxon>Halopenitus</taxon>
    </lineage>
</organism>
<dbReference type="InterPro" id="IPR049517">
    <property type="entry name" value="ACX-like_C"/>
</dbReference>
<reference evidence="4 5" key="1">
    <citation type="submission" date="2016-10" db="EMBL/GenBank/DDBJ databases">
        <authorList>
            <person name="de Groot N.N."/>
        </authorList>
    </citation>
    <scope>NUCLEOTIDE SEQUENCE [LARGE SCALE GENOMIC DNA]</scope>
    <source>
        <strain evidence="4 5">IBRC-M10418</strain>
    </source>
</reference>
<proteinExistence type="predicted"/>
<dbReference type="STRING" id="1267564.SAMN05192561_104100"/>
<protein>
    <submittedName>
        <fullName evidence="4">N-methylhydantoinase A/acetophenone carboxylase</fullName>
    </submittedName>
</protein>
<dbReference type="GO" id="GO:0017168">
    <property type="term" value="F:5-oxoprolinase (ATP-hydrolyzing) activity"/>
    <property type="evidence" value="ECO:0007669"/>
    <property type="project" value="TreeGrafter"/>
</dbReference>
<feature type="domain" description="Hydantoinase/oxoprolinase N-terminal" evidence="2">
    <location>
        <begin position="8"/>
        <end position="175"/>
    </location>
</feature>
<dbReference type="InterPro" id="IPR008040">
    <property type="entry name" value="Hydant_A_N"/>
</dbReference>
<sequence length="671" mass="71392">MAEDDYYVSIDTGGTFTDGYVSYPDGSTTVKVPTTDHDLTVCFRNCIDKAADKLDKPTEEFLVDTDVIRFSTTIGTNTIIERSGPKIGLIATAGEEDGLFSAEDDDGLISGEDLVIGVEERTDADGEVVDPVDADEVQAAAKTLMNRGAKLILISFANSFHDETNEERARTVIETEYPPHYLGPNQVLTANEVSSRPGYRTRTYTALVNAYVHRPMARSLYKAEDDARNSGYSNPLLIGQSTGGVAGVSKTVALHTYNSGPVAGVLSADAFRELYDLESVMSADMGGTSIDLGTIVDGELERNLLPEVADMPVHVPMIDVHTAGAGGGSVASVSDGELSVGPESAGAEPGPACYDLGGFQPTTTDADVALGYIDPDYFLGGDQQLSADRAEEAIERQVADPLDASVAEAALQVRRRVDRNIADSIESQLAERGEDPADVTLIAYGGAGPTHCCTFAAAAGVNRIITAPAAAEFSAFGGATLDVEHRYSAALGETIAGDVPSVDGNAFRRTVERLEAEAIQDMAGEGFDADDVALQTSILARLGDEIHEVDVPSRIGGPDDLDPVIDAFDADPEDEIDLDTLVLTAVGPVATEDLARHELGDADPSDARKGSREAYWPVDGWVETDVYQREELEPGNVVEGRALIEATDTTYVVPDDWTYTIDEYANGIIER</sequence>
<feature type="domain" description="Hydantoinase A/oxoprolinase" evidence="1">
    <location>
        <begin position="202"/>
        <end position="486"/>
    </location>
</feature>
<dbReference type="GO" id="GO:0005829">
    <property type="term" value="C:cytosol"/>
    <property type="evidence" value="ECO:0007669"/>
    <property type="project" value="TreeGrafter"/>
</dbReference>
<dbReference type="PANTHER" id="PTHR11365">
    <property type="entry name" value="5-OXOPROLINASE RELATED"/>
    <property type="match status" value="1"/>
</dbReference>
<dbReference type="Proteomes" id="UP000199215">
    <property type="component" value="Unassembled WGS sequence"/>
</dbReference>
<dbReference type="AlphaFoldDB" id="A0A1H6ITB8"/>
<evidence type="ECO:0000259" key="1">
    <source>
        <dbReference type="Pfam" id="PF01968"/>
    </source>
</evidence>
<evidence type="ECO:0000313" key="5">
    <source>
        <dbReference type="Proteomes" id="UP000199215"/>
    </source>
</evidence>
<feature type="domain" description="Acetophenone carboxylase-like C-terminal" evidence="3">
    <location>
        <begin position="507"/>
        <end position="664"/>
    </location>
</feature>
<gene>
    <name evidence="4" type="ORF">SAMN05192561_104100</name>
</gene>
<dbReference type="PANTHER" id="PTHR11365:SF23">
    <property type="entry name" value="HYPOTHETICAL 5-OXOPROLINASE (EUROFUNG)-RELATED"/>
    <property type="match status" value="1"/>
</dbReference>
<name>A0A1H6ITB8_9EURY</name>
<dbReference type="InterPro" id="IPR045079">
    <property type="entry name" value="Oxoprolinase-like"/>
</dbReference>